<evidence type="ECO:0000313" key="2">
    <source>
        <dbReference type="EMBL" id="GFS29022.1"/>
    </source>
</evidence>
<accession>A0A7J0D906</accession>
<name>A0A7J0D906_9ERIC</name>
<feature type="coiled-coil region" evidence="1">
    <location>
        <begin position="103"/>
        <end position="172"/>
    </location>
</feature>
<organism evidence="2 3">
    <name type="scientific">Actinidia rufa</name>
    <dbReference type="NCBI Taxonomy" id="165716"/>
    <lineage>
        <taxon>Eukaryota</taxon>
        <taxon>Viridiplantae</taxon>
        <taxon>Streptophyta</taxon>
        <taxon>Embryophyta</taxon>
        <taxon>Tracheophyta</taxon>
        <taxon>Spermatophyta</taxon>
        <taxon>Magnoliopsida</taxon>
        <taxon>eudicotyledons</taxon>
        <taxon>Gunneridae</taxon>
        <taxon>Pentapetalae</taxon>
        <taxon>asterids</taxon>
        <taxon>Ericales</taxon>
        <taxon>Actinidiaceae</taxon>
        <taxon>Actinidia</taxon>
    </lineage>
</organism>
<proteinExistence type="predicted"/>
<reference evidence="3" key="1">
    <citation type="submission" date="2019-07" db="EMBL/GenBank/DDBJ databases">
        <title>De Novo Assembly of kiwifruit Actinidia rufa.</title>
        <authorList>
            <person name="Sugita-Konishi S."/>
            <person name="Sato K."/>
            <person name="Mori E."/>
            <person name="Abe Y."/>
            <person name="Kisaki G."/>
            <person name="Hamano K."/>
            <person name="Suezawa K."/>
            <person name="Otani M."/>
            <person name="Fukuda T."/>
            <person name="Manabe T."/>
            <person name="Gomi K."/>
            <person name="Tabuchi M."/>
            <person name="Akimitsu K."/>
            <person name="Kataoka I."/>
        </authorList>
    </citation>
    <scope>NUCLEOTIDE SEQUENCE [LARGE SCALE GENOMIC DNA]</scope>
    <source>
        <strain evidence="3">cv. Fuchu</strain>
    </source>
</reference>
<dbReference type="AlphaFoldDB" id="A0A7J0D906"/>
<gene>
    <name evidence="2" type="ORF">Acr_00g0005020</name>
</gene>
<evidence type="ECO:0000313" key="3">
    <source>
        <dbReference type="Proteomes" id="UP000585474"/>
    </source>
</evidence>
<keyword evidence="3" id="KW-1185">Reference proteome</keyword>
<protein>
    <submittedName>
        <fullName evidence="2">Uncharacterized protein</fullName>
    </submittedName>
</protein>
<comment type="caution">
    <text evidence="2">The sequence shown here is derived from an EMBL/GenBank/DDBJ whole genome shotgun (WGS) entry which is preliminary data.</text>
</comment>
<dbReference type="Proteomes" id="UP000585474">
    <property type="component" value="Unassembled WGS sequence"/>
</dbReference>
<evidence type="ECO:0000256" key="1">
    <source>
        <dbReference type="SAM" id="Coils"/>
    </source>
</evidence>
<sequence>MSSEVIVDNLENSLPSWRSDQLGERSYIETIVIEYPSLPREDSFENEEGLLVDVRPPPEREMDIMTQSQWHLAEEIMPRTKTLARWPTLQLMRVSLAIPEDEMPQAQQIAKNLENRVAKLEADKQHSNAAMSTTRKELEKLKKYKEEFDVAMEKHEKEMAKMRRKVVRAKKLAVDECKASEEYKKAV</sequence>
<dbReference type="EMBL" id="BJWL01000067">
    <property type="protein sequence ID" value="GFS29022.1"/>
    <property type="molecule type" value="Genomic_DNA"/>
</dbReference>
<keyword evidence="1" id="KW-0175">Coiled coil</keyword>